<reference evidence="1 2" key="1">
    <citation type="submission" date="2018-11" db="EMBL/GenBank/DDBJ databases">
        <authorList>
            <person name="Criscuolo A."/>
        </authorList>
    </citation>
    <scope>NUCLEOTIDE SEQUENCE [LARGE SCALE GENOMIC DNA]</scope>
    <source>
        <strain evidence="1">ATB-66</strain>
    </source>
</reference>
<dbReference type="Proteomes" id="UP000270468">
    <property type="component" value="Unassembled WGS sequence"/>
</dbReference>
<evidence type="ECO:0008006" key="3">
    <source>
        <dbReference type="Google" id="ProtNLM"/>
    </source>
</evidence>
<accession>A0A3P5XGA3</accession>
<sequence length="114" mass="13029">MSEQKKLDFEVLPSAKRFLKAIKNDKPLQEKFKKAIEGLRLDPTLGNPKKGDLAGVSSMDIRHQKASYELAYCVEEQKNGELLLIIMIGTRENFYKALKVYIKTSPRIKNDTKS</sequence>
<dbReference type="RefSeq" id="WP_124070047.1">
    <property type="nucleotide sequence ID" value="NZ_CBCRXF010000021.1"/>
</dbReference>
<evidence type="ECO:0000313" key="2">
    <source>
        <dbReference type="Proteomes" id="UP000270468"/>
    </source>
</evidence>
<name>A0A3P5XGA3_9BACL</name>
<proteinExistence type="predicted"/>
<dbReference type="OrthoDB" id="82378at2"/>
<keyword evidence="2" id="KW-1185">Reference proteome</keyword>
<dbReference type="SUPFAM" id="SSF143011">
    <property type="entry name" value="RelE-like"/>
    <property type="match status" value="1"/>
</dbReference>
<dbReference type="InterPro" id="IPR031552">
    <property type="entry name" value="ParE-like_toxin"/>
</dbReference>
<dbReference type="Pfam" id="PF15781">
    <property type="entry name" value="ParE-like_toxin"/>
    <property type="match status" value="1"/>
</dbReference>
<protein>
    <recommendedName>
        <fullName evidence="3">Plasmid stabilization system protein</fullName>
    </recommendedName>
</protein>
<organism evidence="1 2">
    <name type="scientific">Filibacter tadaridae</name>
    <dbReference type="NCBI Taxonomy" id="2483811"/>
    <lineage>
        <taxon>Bacteria</taxon>
        <taxon>Bacillati</taxon>
        <taxon>Bacillota</taxon>
        <taxon>Bacilli</taxon>
        <taxon>Bacillales</taxon>
        <taxon>Caryophanaceae</taxon>
        <taxon>Filibacter</taxon>
    </lineage>
</organism>
<evidence type="ECO:0000313" key="1">
    <source>
        <dbReference type="EMBL" id="VDC27576.1"/>
    </source>
</evidence>
<dbReference type="EMBL" id="UXAV01000039">
    <property type="protein sequence ID" value="VDC27576.1"/>
    <property type="molecule type" value="Genomic_DNA"/>
</dbReference>
<dbReference type="Gene3D" id="3.30.2310.20">
    <property type="entry name" value="RelE-like"/>
    <property type="match status" value="1"/>
</dbReference>
<gene>
    <name evidence="1" type="ORF">FILTAD_01666</name>
</gene>
<dbReference type="InterPro" id="IPR035093">
    <property type="entry name" value="RelE/ParE_toxin_dom_sf"/>
</dbReference>
<dbReference type="AlphaFoldDB" id="A0A3P5XGA3"/>